<accession>S5TXC0</accession>
<evidence type="ECO:0000313" key="4">
    <source>
        <dbReference type="Proteomes" id="UP000015380"/>
    </source>
</evidence>
<evidence type="ECO:0000313" key="3">
    <source>
        <dbReference type="EMBL" id="AGS39643.1"/>
    </source>
</evidence>
<dbReference type="EMBL" id="CP005996">
    <property type="protein sequence ID" value="AGS39643.1"/>
    <property type="molecule type" value="Genomic_DNA"/>
</dbReference>
<name>S5TXC0_9GAMM</name>
<keyword evidence="2" id="KW-0732">Signal</keyword>
<keyword evidence="1" id="KW-0175">Coiled coil</keyword>
<dbReference type="AlphaFoldDB" id="S5TXC0"/>
<keyword evidence="4" id="KW-1185">Reference proteome</keyword>
<dbReference type="eggNOG" id="COG2960">
    <property type="taxonomic scope" value="Bacteria"/>
</dbReference>
<gene>
    <name evidence="3" type="ORF">CYCME_1314</name>
</gene>
<dbReference type="InterPro" id="IPR023614">
    <property type="entry name" value="Porin_dom_sf"/>
</dbReference>
<sequence length="410" mass="44923">MRKFSKMISIGIVGSALCNTAIAAPSVEELAQRLEQMQIEMNKLKSQLANSATKQEVRVVENKVSEANEWRSPDTQVHFAGYADVGYSDAESEDGSFNTGTFAPIFHFQYRDLVMLEAELEFGVGDNGETDVAMEYLTIDWFVNDYTTLVAGKFLSPIGQFRQNVHPSWINKLPSAPPGFGHDGAAPVSEVGVQLRGGFPIGSVRTNYAFYVGNGPELKAEFEDGEYELDGVEAEGFGSDGDGEKAYGGRIGILPFADLEIGFSAATGKATVTSVEDGDSDLLSLEGARDYDVIGADFNWLLGSFQLRGEYVETKVGSATEGTAASTGAVWETWYTQGSYRVKNTKLELVTRYTDFDSPHNSQDQSQWALGTNYLFTNNFIGKFSYEFNDGESGNLSDDDRFLLQMAYGF</sequence>
<protein>
    <recommendedName>
        <fullName evidence="5">Porin</fullName>
    </recommendedName>
</protein>
<dbReference type="Gene3D" id="2.40.160.10">
    <property type="entry name" value="Porin"/>
    <property type="match status" value="1"/>
</dbReference>
<feature type="coiled-coil region" evidence="1">
    <location>
        <begin position="27"/>
        <end position="54"/>
    </location>
</feature>
<evidence type="ECO:0008006" key="5">
    <source>
        <dbReference type="Google" id="ProtNLM"/>
    </source>
</evidence>
<evidence type="ECO:0000256" key="2">
    <source>
        <dbReference type="SAM" id="SignalP"/>
    </source>
</evidence>
<feature type="signal peptide" evidence="2">
    <location>
        <begin position="1"/>
        <end position="23"/>
    </location>
</feature>
<reference evidence="4" key="2">
    <citation type="journal article" date="2016" name="Environ. Microbiol. Rep.">
        <title>Analysis of defence systems and a conjugative IncP-1 plasmid in the marine polyaromatic hydrocarbons-degrading bacterium Cycloclasticus sp. 78-ME.</title>
        <authorList>
            <person name="Yakimov M.M."/>
            <person name="Crisafi F."/>
            <person name="Messina E."/>
            <person name="Smedile F."/>
            <person name="Lopatina A."/>
            <person name="Denaro R."/>
            <person name="Pieper D.H."/>
            <person name="Golyshin P.N."/>
            <person name="Giuliano L."/>
        </authorList>
    </citation>
    <scope>NUCLEOTIDE SEQUENCE [LARGE SCALE GENOMIC DNA]</scope>
    <source>
        <strain evidence="4">78-ME</strain>
    </source>
</reference>
<feature type="chain" id="PRO_5004532691" description="Porin" evidence="2">
    <location>
        <begin position="24"/>
        <end position="410"/>
    </location>
</feature>
<dbReference type="SUPFAM" id="SSF56935">
    <property type="entry name" value="Porins"/>
    <property type="match status" value="1"/>
</dbReference>
<reference evidence="3 4" key="1">
    <citation type="submission" date="2013-05" db="EMBL/GenBank/DDBJ databases">
        <title>Between feast and famine: a lifestyle of most important marine PAH-degrading bacterium Cycloclasticus sp. 7ME.</title>
        <authorList>
            <person name="Yakimov M.M."/>
            <person name="Messina E."/>
            <person name="Genovese M."/>
            <person name="Denaro R."/>
            <person name="Crisafi F."/>
            <person name="Russo D."/>
            <person name="Cappello S."/>
            <person name="Santisi S."/>
            <person name="Smedile F."/>
            <person name="Golyshina O.V."/>
            <person name="Tran H."/>
            <person name="Pieper D.H."/>
            <person name="Golyshin P.N."/>
            <person name="Giuliano L."/>
        </authorList>
    </citation>
    <scope>NUCLEOTIDE SEQUENCE [LARGE SCALE GENOMIC DNA]</scope>
    <source>
        <strain evidence="3 4">78-ME</strain>
    </source>
</reference>
<dbReference type="RefSeq" id="WP_020932491.1">
    <property type="nucleotide sequence ID" value="NC_021917.1"/>
</dbReference>
<dbReference type="KEGG" id="cza:CYCME_1314"/>
<organism evidence="3 4">
    <name type="scientific">Cycloclasticus zancles 78-ME</name>
    <dbReference type="NCBI Taxonomy" id="1198232"/>
    <lineage>
        <taxon>Bacteria</taxon>
        <taxon>Pseudomonadati</taxon>
        <taxon>Pseudomonadota</taxon>
        <taxon>Gammaproteobacteria</taxon>
        <taxon>Thiotrichales</taxon>
        <taxon>Piscirickettsiaceae</taxon>
        <taxon>Cycloclasticus</taxon>
    </lineage>
</organism>
<evidence type="ECO:0000256" key="1">
    <source>
        <dbReference type="SAM" id="Coils"/>
    </source>
</evidence>
<proteinExistence type="predicted"/>
<dbReference type="PATRIC" id="fig|1198232.3.peg.1310"/>
<dbReference type="Proteomes" id="UP000015380">
    <property type="component" value="Chromosome"/>
</dbReference>
<dbReference type="HOGENOM" id="CLU_046122_0_0_6"/>